<evidence type="ECO:0000256" key="13">
    <source>
        <dbReference type="HAMAP-Rule" id="MF_01810"/>
    </source>
</evidence>
<evidence type="ECO:0000256" key="3">
    <source>
        <dbReference type="ARBA" id="ARBA00015325"/>
    </source>
</evidence>
<evidence type="ECO:0000259" key="15">
    <source>
        <dbReference type="Pfam" id="PF02096"/>
    </source>
</evidence>
<feature type="domain" description="Membrane insertase YidC/Oxa/ALB C-terminal" evidence="15">
    <location>
        <begin position="375"/>
        <end position="554"/>
    </location>
</feature>
<comment type="function">
    <text evidence="13">Required for the insertion and/or proper folding and/or complex formation of integral membrane proteins into the membrane. Involved in integration of membrane proteins that insert both dependently and independently of the Sec translocase complex, as well as at least some lipoproteins. Aids folding of multispanning membrane proteins.</text>
</comment>
<dbReference type="GO" id="GO:0015031">
    <property type="term" value="P:protein transport"/>
    <property type="evidence" value="ECO:0007669"/>
    <property type="project" value="UniProtKB-KW"/>
</dbReference>
<evidence type="ECO:0000256" key="11">
    <source>
        <dbReference type="ARBA" id="ARBA00033245"/>
    </source>
</evidence>
<dbReference type="InterPro" id="IPR028055">
    <property type="entry name" value="YidC/Oxa/ALB_C"/>
</dbReference>
<keyword evidence="18" id="KW-1185">Reference proteome</keyword>
<feature type="region of interest" description="Disordered" evidence="14">
    <location>
        <begin position="49"/>
        <end position="80"/>
    </location>
</feature>
<comment type="similarity">
    <text evidence="2 13">Belongs to the OXA1/ALB3/YidC family. Type 1 subfamily.</text>
</comment>
<evidence type="ECO:0000256" key="12">
    <source>
        <dbReference type="ARBA" id="ARBA00033342"/>
    </source>
</evidence>
<dbReference type="RefSeq" id="WP_188364356.1">
    <property type="nucleotide sequence ID" value="NZ_BAABJF010000032.1"/>
</dbReference>
<evidence type="ECO:0000256" key="5">
    <source>
        <dbReference type="ARBA" id="ARBA00022475"/>
    </source>
</evidence>
<dbReference type="HAMAP" id="MF_01810">
    <property type="entry name" value="YidC_type1"/>
    <property type="match status" value="1"/>
</dbReference>
<dbReference type="InterPro" id="IPR019998">
    <property type="entry name" value="Membr_insert_YidC"/>
</dbReference>
<dbReference type="InterPro" id="IPR001708">
    <property type="entry name" value="YidC/ALB3/OXA1/COX18"/>
</dbReference>
<evidence type="ECO:0000256" key="6">
    <source>
        <dbReference type="ARBA" id="ARBA00022692"/>
    </source>
</evidence>
<dbReference type="PANTHER" id="PTHR12428">
    <property type="entry name" value="OXA1"/>
    <property type="match status" value="1"/>
</dbReference>
<dbReference type="NCBIfam" id="NF002353">
    <property type="entry name" value="PRK01318.1-4"/>
    <property type="match status" value="1"/>
</dbReference>
<dbReference type="CDD" id="cd20070">
    <property type="entry name" value="5TM_YidC_Alb3"/>
    <property type="match status" value="1"/>
</dbReference>
<evidence type="ECO:0000256" key="14">
    <source>
        <dbReference type="SAM" id="MobiDB-lite"/>
    </source>
</evidence>
<dbReference type="InterPro" id="IPR047196">
    <property type="entry name" value="YidC_ALB_C"/>
</dbReference>
<dbReference type="GO" id="GO:0032977">
    <property type="term" value="F:membrane insertase activity"/>
    <property type="evidence" value="ECO:0007669"/>
    <property type="project" value="InterPro"/>
</dbReference>
<dbReference type="InterPro" id="IPR028053">
    <property type="entry name" value="Membr_insert_YidC_N"/>
</dbReference>
<gene>
    <name evidence="13 17" type="primary">yidC</name>
    <name evidence="17" type="ORF">GCM10011365_07710</name>
</gene>
<keyword evidence="9 13" id="KW-0472">Membrane</keyword>
<dbReference type="GO" id="GO:0051205">
    <property type="term" value="P:protein insertion into membrane"/>
    <property type="evidence" value="ECO:0007669"/>
    <property type="project" value="TreeGrafter"/>
</dbReference>
<dbReference type="EMBL" id="BMEO01000002">
    <property type="protein sequence ID" value="GGF88973.1"/>
    <property type="molecule type" value="Genomic_DNA"/>
</dbReference>
<protein>
    <recommendedName>
        <fullName evidence="3 13">Membrane protein insertase YidC</fullName>
    </recommendedName>
    <alternativeName>
        <fullName evidence="12 13">Foldase YidC</fullName>
    </alternativeName>
    <alternativeName>
        <fullName evidence="13">Membrane protein YidC</fullName>
    </alternativeName>
    <alternativeName>
        <fullName evidence="11 13">membrane integrase YidC</fullName>
    </alternativeName>
</protein>
<dbReference type="Pfam" id="PF02096">
    <property type="entry name" value="60KD_IMP"/>
    <property type="match status" value="1"/>
</dbReference>
<dbReference type="PRINTS" id="PR00701">
    <property type="entry name" value="60KDINNERMP"/>
</dbReference>
<dbReference type="PRINTS" id="PR01900">
    <property type="entry name" value="YIDCPROTEIN"/>
</dbReference>
<evidence type="ECO:0000313" key="17">
    <source>
        <dbReference type="EMBL" id="GGF88973.1"/>
    </source>
</evidence>
<feature type="domain" description="Membrane insertase YidC N-terminal" evidence="16">
    <location>
        <begin position="91"/>
        <end position="364"/>
    </location>
</feature>
<dbReference type="AlphaFoldDB" id="A0A917FKC3"/>
<feature type="transmembrane region" description="Helical" evidence="13">
    <location>
        <begin position="7"/>
        <end position="23"/>
    </location>
</feature>
<reference evidence="17" key="1">
    <citation type="journal article" date="2014" name="Int. J. Syst. Evol. Microbiol.">
        <title>Complete genome sequence of Corynebacterium casei LMG S-19264T (=DSM 44701T), isolated from a smear-ripened cheese.</title>
        <authorList>
            <consortium name="US DOE Joint Genome Institute (JGI-PGF)"/>
            <person name="Walter F."/>
            <person name="Albersmeier A."/>
            <person name="Kalinowski J."/>
            <person name="Ruckert C."/>
        </authorList>
    </citation>
    <scope>NUCLEOTIDE SEQUENCE</scope>
    <source>
        <strain evidence="17">CGMCC 1.12181</strain>
    </source>
</reference>
<evidence type="ECO:0000256" key="2">
    <source>
        <dbReference type="ARBA" id="ARBA00010527"/>
    </source>
</evidence>
<evidence type="ECO:0000256" key="9">
    <source>
        <dbReference type="ARBA" id="ARBA00023136"/>
    </source>
</evidence>
<dbReference type="GO" id="GO:0005886">
    <property type="term" value="C:plasma membrane"/>
    <property type="evidence" value="ECO:0007669"/>
    <property type="project" value="UniProtKB-SubCell"/>
</dbReference>
<accession>A0A917FKC3</accession>
<evidence type="ECO:0000256" key="1">
    <source>
        <dbReference type="ARBA" id="ARBA00004429"/>
    </source>
</evidence>
<sequence>MNNQKNIYLIIMMFLGFLLYVQWQKDYHQPQETAVADSTTSSAQLIDQVDTPNPVTEPNSADIPKPTQSSEQSQMPENQAQVAETIQVISTVDTPLLKLQFSDQGGALVYAELKQYPLKKNEDKNVILMDYREQPYRAESGLVGNELNFTHQDIFYTEQNQLKVSNQPVDLVMTSQKNGVTLEKTYHIQPDSYEIKLTQRVINQSENNLSLSDYQQIKRNNPWKNASPSFTDAGRYSFKGVGYFDIENGYETLDFEDLQEEKINKTMGPGAWIAMVQHYFFTGIIPEAEQVSVQTQYTAGSRYPYLIRYIAPAKTVTSGGQTDFHSTWFVGPKLQDELPQVARGLDLTVDYGVFTAISKPLFWLLEKIHGFVGNWGWAIVLLTILIKLVFFKLSEAQYKSMARMRKLQPRIQTLKERYKDDKPKFNQEMMALYQKEKVNPLGGCLPILIQIPVFIALYWVLLESVELRQAPFILWIQDLSSPDPYFILPAINAIAMVMTQRLSPTPGMDPMQQKIMKFMPIAFSIMFAFFQAGLVLYWALNSVLSLGQQWVITRRIEAQDSGQTVKTKKIDKNKDNKN</sequence>
<evidence type="ECO:0000256" key="8">
    <source>
        <dbReference type="ARBA" id="ARBA00022989"/>
    </source>
</evidence>
<reference evidence="17" key="2">
    <citation type="submission" date="2020-09" db="EMBL/GenBank/DDBJ databases">
        <authorList>
            <person name="Sun Q."/>
            <person name="Zhou Y."/>
        </authorList>
    </citation>
    <scope>NUCLEOTIDE SEQUENCE</scope>
    <source>
        <strain evidence="17">CGMCC 1.12181</strain>
    </source>
</reference>
<keyword evidence="7 13" id="KW-0653">Protein transport</keyword>
<feature type="transmembrane region" description="Helical" evidence="13">
    <location>
        <begin position="515"/>
        <end position="540"/>
    </location>
</feature>
<dbReference type="Proteomes" id="UP000605253">
    <property type="component" value="Unassembled WGS sequence"/>
</dbReference>
<keyword evidence="10 13" id="KW-0143">Chaperone</keyword>
<evidence type="ECO:0000256" key="10">
    <source>
        <dbReference type="ARBA" id="ARBA00023186"/>
    </source>
</evidence>
<evidence type="ECO:0000256" key="7">
    <source>
        <dbReference type="ARBA" id="ARBA00022927"/>
    </source>
</evidence>
<keyword evidence="4 13" id="KW-0813">Transport</keyword>
<keyword evidence="6 13" id="KW-0812">Transmembrane</keyword>
<dbReference type="NCBIfam" id="NF002352">
    <property type="entry name" value="PRK01318.1-3"/>
    <property type="match status" value="1"/>
</dbReference>
<dbReference type="NCBIfam" id="TIGR03592">
    <property type="entry name" value="yidC_oxa1_cterm"/>
    <property type="match status" value="1"/>
</dbReference>
<feature type="compositionally biased region" description="Polar residues" evidence="14">
    <location>
        <begin position="66"/>
        <end position="80"/>
    </location>
</feature>
<comment type="subcellular location">
    <subcellularLocation>
        <location evidence="1">Cell inner membrane</location>
        <topology evidence="1">Multi-pass membrane protein</topology>
    </subcellularLocation>
    <subcellularLocation>
        <location evidence="13">Cell membrane</location>
        <topology evidence="13">Multi-pass membrane protein</topology>
    </subcellularLocation>
</comment>
<dbReference type="Gene3D" id="2.70.98.90">
    <property type="match status" value="1"/>
</dbReference>
<comment type="subunit">
    <text evidence="13">Interacts with the Sec translocase complex via SecD. Specifically interacts with transmembrane segments of nascent integral membrane proteins during membrane integration.</text>
</comment>
<keyword evidence="8 13" id="KW-1133">Transmembrane helix</keyword>
<dbReference type="CDD" id="cd19961">
    <property type="entry name" value="EcYidC-like_peri"/>
    <property type="match status" value="1"/>
</dbReference>
<feature type="compositionally biased region" description="Polar residues" evidence="14">
    <location>
        <begin position="49"/>
        <end position="59"/>
    </location>
</feature>
<dbReference type="PANTHER" id="PTHR12428:SF65">
    <property type="entry name" value="CYTOCHROME C OXIDASE ASSEMBLY PROTEIN COX18, MITOCHONDRIAL"/>
    <property type="match status" value="1"/>
</dbReference>
<dbReference type="InterPro" id="IPR038221">
    <property type="entry name" value="YidC_periplasmic_sf"/>
</dbReference>
<evidence type="ECO:0000313" key="18">
    <source>
        <dbReference type="Proteomes" id="UP000605253"/>
    </source>
</evidence>
<feature type="transmembrane region" description="Helical" evidence="13">
    <location>
        <begin position="375"/>
        <end position="394"/>
    </location>
</feature>
<evidence type="ECO:0000256" key="4">
    <source>
        <dbReference type="ARBA" id="ARBA00022448"/>
    </source>
</evidence>
<proteinExistence type="inferred from homology"/>
<name>A0A917FKC3_9GAMM</name>
<evidence type="ECO:0000259" key="16">
    <source>
        <dbReference type="Pfam" id="PF14849"/>
    </source>
</evidence>
<feature type="transmembrane region" description="Helical" evidence="13">
    <location>
        <begin position="438"/>
        <end position="461"/>
    </location>
</feature>
<dbReference type="NCBIfam" id="TIGR03593">
    <property type="entry name" value="yidC_nterm"/>
    <property type="match status" value="1"/>
</dbReference>
<organism evidence="17 18">
    <name type="scientific">Marinicella pacifica</name>
    <dbReference type="NCBI Taxonomy" id="1171543"/>
    <lineage>
        <taxon>Bacteria</taxon>
        <taxon>Pseudomonadati</taxon>
        <taxon>Pseudomonadota</taxon>
        <taxon>Gammaproteobacteria</taxon>
        <taxon>Lysobacterales</taxon>
        <taxon>Marinicellaceae</taxon>
        <taxon>Marinicella</taxon>
    </lineage>
</organism>
<dbReference type="Pfam" id="PF14849">
    <property type="entry name" value="YidC_periplas"/>
    <property type="match status" value="1"/>
</dbReference>
<keyword evidence="5 13" id="KW-1003">Cell membrane</keyword>
<comment type="caution">
    <text evidence="17">The sequence shown here is derived from an EMBL/GenBank/DDBJ whole genome shotgun (WGS) entry which is preliminary data.</text>
</comment>